<dbReference type="InterPro" id="IPR016153">
    <property type="entry name" value="Heat_shock_Hsp33_N"/>
</dbReference>
<dbReference type="EMBL" id="SLWY01000022">
    <property type="protein sequence ID" value="TCO78872.1"/>
    <property type="molecule type" value="Genomic_DNA"/>
</dbReference>
<keyword evidence="2" id="KW-0862">Zinc</keyword>
<gene>
    <name evidence="6" type="ORF">EV699_12240</name>
</gene>
<dbReference type="Gene3D" id="3.55.30.10">
    <property type="entry name" value="Hsp33 domain"/>
    <property type="match status" value="1"/>
</dbReference>
<evidence type="ECO:0000256" key="1">
    <source>
        <dbReference type="ARBA" id="ARBA00022490"/>
    </source>
</evidence>
<keyword evidence="5" id="KW-0676">Redox-active center</keyword>
<dbReference type="AlphaFoldDB" id="A0A4R2L045"/>
<evidence type="ECO:0000313" key="6">
    <source>
        <dbReference type="EMBL" id="TCO78872.1"/>
    </source>
</evidence>
<dbReference type="GO" id="GO:0044183">
    <property type="term" value="F:protein folding chaperone"/>
    <property type="evidence" value="ECO:0007669"/>
    <property type="project" value="TreeGrafter"/>
</dbReference>
<keyword evidence="3" id="KW-1015">Disulfide bond</keyword>
<evidence type="ECO:0000256" key="3">
    <source>
        <dbReference type="ARBA" id="ARBA00023157"/>
    </source>
</evidence>
<dbReference type="Proteomes" id="UP000295765">
    <property type="component" value="Unassembled WGS sequence"/>
</dbReference>
<name>A0A4R2L045_9GAMM</name>
<dbReference type="InterPro" id="IPR023212">
    <property type="entry name" value="Hsp33_helix_hairpin_bin_dom_sf"/>
</dbReference>
<dbReference type="Gene3D" id="3.90.1280.10">
    <property type="entry name" value="HSP33 redox switch-like"/>
    <property type="match status" value="1"/>
</dbReference>
<keyword evidence="7" id="KW-1185">Reference proteome</keyword>
<dbReference type="Pfam" id="PF01430">
    <property type="entry name" value="HSP33"/>
    <property type="match status" value="1"/>
</dbReference>
<dbReference type="CDD" id="cd00498">
    <property type="entry name" value="Hsp33"/>
    <property type="match status" value="1"/>
</dbReference>
<accession>A0A4R2L045</accession>
<evidence type="ECO:0000256" key="2">
    <source>
        <dbReference type="ARBA" id="ARBA00022833"/>
    </source>
</evidence>
<dbReference type="GO" id="GO:0051082">
    <property type="term" value="F:unfolded protein binding"/>
    <property type="evidence" value="ECO:0007669"/>
    <property type="project" value="InterPro"/>
</dbReference>
<dbReference type="InterPro" id="IPR000397">
    <property type="entry name" value="Heat_shock_Hsp33"/>
</dbReference>
<dbReference type="SUPFAM" id="SSF64397">
    <property type="entry name" value="Hsp33 domain"/>
    <property type="match status" value="1"/>
</dbReference>
<dbReference type="OrthoDB" id="9793753at2"/>
<dbReference type="PIRSF" id="PIRSF005261">
    <property type="entry name" value="Heat_shock_Hsp33"/>
    <property type="match status" value="1"/>
</dbReference>
<dbReference type="PANTHER" id="PTHR30111:SF1">
    <property type="entry name" value="33 KDA CHAPERONIN"/>
    <property type="match status" value="1"/>
</dbReference>
<dbReference type="InterPro" id="IPR016154">
    <property type="entry name" value="Heat_shock_Hsp33_C"/>
</dbReference>
<proteinExistence type="predicted"/>
<sequence>MNDCLHRFVFEHQPVRGSLASLDASWHAVLERRSYPPVIRAVLGEAMAAAVLLAATIKFDGLMTLQIQSQGVLRLLVVQITAQRTVRGLARWEGVPQAGSLAELCAHGQLALTIDPGRGRETYQGVVALDGATLAEALEAYFARSEQLPTRLVLAADGQRAAGLLVQRLPGEAEDADAWNRVEQLTATLSAAELLGLRADTVIRRLFHEEDLRVFEPDPVAFRCTCSRARAGGMLQALGPDELREILAEQGEVTVDCEFCGQRYAFDAVDAEGLLTPGTQAGVSGTRH</sequence>
<comment type="caution">
    <text evidence="6">The sequence shown here is derived from an EMBL/GenBank/DDBJ whole genome shotgun (WGS) entry which is preliminary data.</text>
</comment>
<dbReference type="GO" id="GO:0005737">
    <property type="term" value="C:cytoplasm"/>
    <property type="evidence" value="ECO:0007669"/>
    <property type="project" value="InterPro"/>
</dbReference>
<organism evidence="6 7">
    <name type="scientific">Plasticicumulans lactativorans</name>
    <dbReference type="NCBI Taxonomy" id="1133106"/>
    <lineage>
        <taxon>Bacteria</taxon>
        <taxon>Pseudomonadati</taxon>
        <taxon>Pseudomonadota</taxon>
        <taxon>Gammaproteobacteria</taxon>
        <taxon>Candidatus Competibacteraceae</taxon>
        <taxon>Plasticicumulans</taxon>
    </lineage>
</organism>
<dbReference type="GO" id="GO:0042026">
    <property type="term" value="P:protein refolding"/>
    <property type="evidence" value="ECO:0007669"/>
    <property type="project" value="TreeGrafter"/>
</dbReference>
<evidence type="ECO:0000313" key="7">
    <source>
        <dbReference type="Proteomes" id="UP000295765"/>
    </source>
</evidence>
<evidence type="ECO:0000256" key="4">
    <source>
        <dbReference type="ARBA" id="ARBA00023186"/>
    </source>
</evidence>
<reference evidence="6 7" key="1">
    <citation type="submission" date="2019-03" db="EMBL/GenBank/DDBJ databases">
        <title>Genomic Encyclopedia of Type Strains, Phase IV (KMG-IV): sequencing the most valuable type-strain genomes for metagenomic binning, comparative biology and taxonomic classification.</title>
        <authorList>
            <person name="Goeker M."/>
        </authorList>
    </citation>
    <scope>NUCLEOTIDE SEQUENCE [LARGE SCALE GENOMIC DNA]</scope>
    <source>
        <strain evidence="6 7">DSM 25287</strain>
    </source>
</reference>
<dbReference type="PANTHER" id="PTHR30111">
    <property type="entry name" value="33 KDA CHAPERONIN"/>
    <property type="match status" value="1"/>
</dbReference>
<evidence type="ECO:0000256" key="5">
    <source>
        <dbReference type="ARBA" id="ARBA00023284"/>
    </source>
</evidence>
<dbReference type="Gene3D" id="1.10.287.480">
    <property type="entry name" value="helix hairpin bin"/>
    <property type="match status" value="1"/>
</dbReference>
<dbReference type="NCBIfam" id="NF001033">
    <property type="entry name" value="PRK00114.1"/>
    <property type="match status" value="1"/>
</dbReference>
<protein>
    <submittedName>
        <fullName evidence="6">Molecular chaperone Hsp33</fullName>
    </submittedName>
</protein>
<dbReference type="RefSeq" id="WP_132545070.1">
    <property type="nucleotide sequence ID" value="NZ_SLWY01000022.1"/>
</dbReference>
<keyword evidence="4" id="KW-0143">Chaperone</keyword>
<keyword evidence="1" id="KW-0963">Cytoplasm</keyword>
<dbReference type="SUPFAM" id="SSF118352">
    <property type="entry name" value="HSP33 redox switch-like"/>
    <property type="match status" value="1"/>
</dbReference>